<dbReference type="PANTHER" id="PTHR21666">
    <property type="entry name" value="PEPTIDASE-RELATED"/>
    <property type="match status" value="1"/>
</dbReference>
<dbReference type="PANTHER" id="PTHR21666:SF288">
    <property type="entry name" value="CELL DIVISION PROTEIN YTFB"/>
    <property type="match status" value="1"/>
</dbReference>
<dbReference type="CDD" id="cd12797">
    <property type="entry name" value="M23_peptidase"/>
    <property type="match status" value="1"/>
</dbReference>
<keyword evidence="9" id="KW-1185">Reference proteome</keyword>
<feature type="domain" description="M23ase beta-sheet core" evidence="7">
    <location>
        <begin position="104"/>
        <end position="198"/>
    </location>
</feature>
<dbReference type="InterPro" id="IPR011055">
    <property type="entry name" value="Dup_hybrid_motif"/>
</dbReference>
<keyword evidence="6" id="KW-0482">Metalloprotease</keyword>
<dbReference type="EMBL" id="JBHRXV010000011">
    <property type="protein sequence ID" value="MFC3714186.1"/>
    <property type="molecule type" value="Genomic_DNA"/>
</dbReference>
<dbReference type="InterPro" id="IPR016047">
    <property type="entry name" value="M23ase_b-sheet_dom"/>
</dbReference>
<keyword evidence="5" id="KW-0862">Zinc</keyword>
<comment type="caution">
    <text evidence="8">The sequence shown here is derived from an EMBL/GenBank/DDBJ whole genome shotgun (WGS) entry which is preliminary data.</text>
</comment>
<comment type="cofactor">
    <cofactor evidence="1">
        <name>Zn(2+)</name>
        <dbReference type="ChEBI" id="CHEBI:29105"/>
    </cofactor>
</comment>
<dbReference type="InterPro" id="IPR050570">
    <property type="entry name" value="Cell_wall_metabolism_enzyme"/>
</dbReference>
<dbReference type="Gene3D" id="2.70.70.10">
    <property type="entry name" value="Glucose Permease (Domain IIA)"/>
    <property type="match status" value="1"/>
</dbReference>
<keyword evidence="4 8" id="KW-0378">Hydrolase</keyword>
<dbReference type="SUPFAM" id="SSF51261">
    <property type="entry name" value="Duplicated hybrid motif"/>
    <property type="match status" value="1"/>
</dbReference>
<dbReference type="Proteomes" id="UP001595615">
    <property type="component" value="Unassembled WGS sequence"/>
</dbReference>
<dbReference type="RefSeq" id="WP_380863379.1">
    <property type="nucleotide sequence ID" value="NZ_JBHRXV010000011.1"/>
</dbReference>
<proteinExistence type="predicted"/>
<evidence type="ECO:0000256" key="2">
    <source>
        <dbReference type="ARBA" id="ARBA00022670"/>
    </source>
</evidence>
<keyword evidence="2" id="KW-0645">Protease</keyword>
<evidence type="ECO:0000256" key="5">
    <source>
        <dbReference type="ARBA" id="ARBA00022833"/>
    </source>
</evidence>
<accession>A0ABV7XE35</accession>
<evidence type="ECO:0000256" key="4">
    <source>
        <dbReference type="ARBA" id="ARBA00022801"/>
    </source>
</evidence>
<evidence type="ECO:0000256" key="1">
    <source>
        <dbReference type="ARBA" id="ARBA00001947"/>
    </source>
</evidence>
<evidence type="ECO:0000256" key="3">
    <source>
        <dbReference type="ARBA" id="ARBA00022723"/>
    </source>
</evidence>
<organism evidence="8 9">
    <name type="scientific">Sphingoaurantiacus capsulatus</name>
    <dbReference type="NCBI Taxonomy" id="1771310"/>
    <lineage>
        <taxon>Bacteria</taxon>
        <taxon>Pseudomonadati</taxon>
        <taxon>Pseudomonadota</taxon>
        <taxon>Alphaproteobacteria</taxon>
        <taxon>Sphingomonadales</taxon>
        <taxon>Sphingosinicellaceae</taxon>
        <taxon>Sphingoaurantiacus</taxon>
    </lineage>
</organism>
<evidence type="ECO:0000313" key="8">
    <source>
        <dbReference type="EMBL" id="MFC3714186.1"/>
    </source>
</evidence>
<evidence type="ECO:0000259" key="7">
    <source>
        <dbReference type="Pfam" id="PF01551"/>
    </source>
</evidence>
<gene>
    <name evidence="8" type="ORF">ACFOMD_16565</name>
</gene>
<reference evidence="9" key="1">
    <citation type="journal article" date="2019" name="Int. J. Syst. Evol. Microbiol.">
        <title>The Global Catalogue of Microorganisms (GCM) 10K type strain sequencing project: providing services to taxonomists for standard genome sequencing and annotation.</title>
        <authorList>
            <consortium name="The Broad Institute Genomics Platform"/>
            <consortium name="The Broad Institute Genome Sequencing Center for Infectious Disease"/>
            <person name="Wu L."/>
            <person name="Ma J."/>
        </authorList>
    </citation>
    <scope>NUCLEOTIDE SEQUENCE [LARGE SCALE GENOMIC DNA]</scope>
    <source>
        <strain evidence="9">KCTC 42644</strain>
    </source>
</reference>
<evidence type="ECO:0000256" key="6">
    <source>
        <dbReference type="ARBA" id="ARBA00023049"/>
    </source>
</evidence>
<keyword evidence="3" id="KW-0479">Metal-binding</keyword>
<dbReference type="EC" id="3.4.24.-" evidence="8"/>
<sequence>MRAATVGAVIITAIVTAAVTSAVWLVIFNLSETERGDAPVIVNEVSATRPATQVTPPPRPAVTASDPADYRVLAAKRLTIPVSGMMATHLTDTFGDDRGGGARAHQALDIMAPRGTPVVATEDGRIEKLFTSDQGGLTVYQFDPTRTYSYYYAHLDRYADDLAEGQAVKRGQVIGYVGFTGNASPEGPHLHFGIYKLGPDKRWHEGVPLNPFPVLGGTAPASHTLPNRNE</sequence>
<dbReference type="GO" id="GO:0016787">
    <property type="term" value="F:hydrolase activity"/>
    <property type="evidence" value="ECO:0007669"/>
    <property type="project" value="UniProtKB-KW"/>
</dbReference>
<name>A0ABV7XE35_9SPHN</name>
<protein>
    <submittedName>
        <fullName evidence="8">M23 family metallopeptidase</fullName>
        <ecNumber evidence="8">3.4.24.-</ecNumber>
    </submittedName>
</protein>
<dbReference type="Pfam" id="PF01551">
    <property type="entry name" value="Peptidase_M23"/>
    <property type="match status" value="1"/>
</dbReference>
<evidence type="ECO:0000313" key="9">
    <source>
        <dbReference type="Proteomes" id="UP001595615"/>
    </source>
</evidence>